<dbReference type="Proteomes" id="UP001242841">
    <property type="component" value="Segment"/>
</dbReference>
<gene>
    <name evidence="2" type="primary">23</name>
    <name evidence="2" type="ORF">SEA_TROGGLEHUMPER_23</name>
</gene>
<evidence type="ECO:0000313" key="3">
    <source>
        <dbReference type="Proteomes" id="UP001242841"/>
    </source>
</evidence>
<accession>A0AAF0K1G9</accession>
<reference evidence="2" key="1">
    <citation type="submission" date="2023-03" db="EMBL/GenBank/DDBJ databases">
        <authorList>
            <person name="Aguilar E."/>
            <person name="Antigua R."/>
            <person name="Antonino C."/>
            <person name="Bisram R."/>
            <person name="Chen J."/>
            <person name="Davilmar B."/>
            <person name="Del R.K."/>
            <person name="Germosen J."/>
            <person name="Hernandez J."/>
            <person name="Kelloggs L."/>
            <person name="Lema C."/>
            <person name="Li J."/>
            <person name="Melendez A."/>
            <person name="Mohammed I."/>
            <person name="Ryan A."/>
            <person name="Singh S."/>
            <person name="Tariq H."/>
            <person name="Golebiewska U.P."/>
            <person name="Russell D.A."/>
            <person name="Jacobs-Sera D."/>
            <person name="Hatfull G.F."/>
        </authorList>
    </citation>
    <scope>NUCLEOTIDE SEQUENCE</scope>
</reference>
<protein>
    <submittedName>
        <fullName evidence="2">Uncharacterized protein</fullName>
    </submittedName>
</protein>
<keyword evidence="3" id="KW-1185">Reference proteome</keyword>
<feature type="compositionally biased region" description="Basic and acidic residues" evidence="1">
    <location>
        <begin position="9"/>
        <end position="25"/>
    </location>
</feature>
<proteinExistence type="predicted"/>
<evidence type="ECO:0000313" key="2">
    <source>
        <dbReference type="EMBL" id="WGH21907.1"/>
    </source>
</evidence>
<evidence type="ECO:0000256" key="1">
    <source>
        <dbReference type="SAM" id="MobiDB-lite"/>
    </source>
</evidence>
<dbReference type="EMBL" id="OQ709222">
    <property type="protein sequence ID" value="WGH21907.1"/>
    <property type="molecule type" value="Genomic_DNA"/>
</dbReference>
<sequence>MNHPNIGRDLQRKITREERAVENNPDDRTVYELAAEADGWLMTAIGHMYSSEPDRMSKARQALIKGHGDLVRISAMGGVR</sequence>
<organism evidence="2 3">
    <name type="scientific">Rhodococcus phage Trogglehumper</name>
    <dbReference type="NCBI Taxonomy" id="3038381"/>
    <lineage>
        <taxon>Viruses</taxon>
        <taxon>Duplodnaviria</taxon>
        <taxon>Heunggongvirae</taxon>
        <taxon>Uroviricota</taxon>
        <taxon>Caudoviricetes</taxon>
        <taxon>Caudoviricetes incertae sedis</taxon>
        <taxon>Trogglehumpervirus</taxon>
        <taxon>Trogglehumpervirus trogglehumper</taxon>
    </lineage>
</organism>
<name>A0AAF0K1G9_9CAUD</name>
<feature type="region of interest" description="Disordered" evidence="1">
    <location>
        <begin position="1"/>
        <end position="25"/>
    </location>
</feature>